<evidence type="ECO:0000256" key="5">
    <source>
        <dbReference type="SAM" id="Coils"/>
    </source>
</evidence>
<evidence type="ECO:0000256" key="3">
    <source>
        <dbReference type="ARBA" id="ARBA00023054"/>
    </source>
</evidence>
<feature type="compositionally biased region" description="Polar residues" evidence="6">
    <location>
        <begin position="69"/>
        <end position="78"/>
    </location>
</feature>
<evidence type="ECO:0000256" key="2">
    <source>
        <dbReference type="ARBA" id="ARBA00022687"/>
    </source>
</evidence>
<evidence type="ECO:0000256" key="4">
    <source>
        <dbReference type="ARBA" id="ARBA00040512"/>
    </source>
</evidence>
<dbReference type="PANTHER" id="PTHR19212:SF6">
    <property type="entry name" value="LEUCINE-RICH REPEAT FLIGHTLESS-INTERACTING PROTEIN 2"/>
    <property type="match status" value="1"/>
</dbReference>
<reference evidence="7" key="2">
    <citation type="submission" date="2025-09" db="UniProtKB">
        <authorList>
            <consortium name="Ensembl"/>
        </authorList>
    </citation>
    <scope>IDENTIFICATION</scope>
</reference>
<dbReference type="Pfam" id="PF09738">
    <property type="entry name" value="LRRFIP"/>
    <property type="match status" value="1"/>
</dbReference>
<dbReference type="Proteomes" id="UP000264820">
    <property type="component" value="Unplaced"/>
</dbReference>
<dbReference type="OrthoDB" id="10028421at2759"/>
<evidence type="ECO:0000313" key="8">
    <source>
        <dbReference type="Proteomes" id="UP000264820"/>
    </source>
</evidence>
<feature type="coiled-coil region" evidence="5">
    <location>
        <begin position="134"/>
        <end position="230"/>
    </location>
</feature>
<dbReference type="GeneTree" id="ENSGT00530000063564"/>
<dbReference type="Gene3D" id="1.20.5.4090">
    <property type="match status" value="1"/>
</dbReference>
<keyword evidence="3 5" id="KW-0175">Coiled coil</keyword>
<feature type="coiled-coil region" evidence="5">
    <location>
        <begin position="277"/>
        <end position="427"/>
    </location>
</feature>
<comment type="similarity">
    <text evidence="1">Belongs to the LRRFIP family.</text>
</comment>
<dbReference type="PANTHER" id="PTHR19212">
    <property type="entry name" value="LEUCINE RICH REPEAT IN FLII INTERACTING PROTEIN"/>
    <property type="match status" value="1"/>
</dbReference>
<dbReference type="Ensembl" id="ENSHCOT00000009642.1">
    <property type="protein sequence ID" value="ENSHCOP00000019087.1"/>
    <property type="gene ID" value="ENSHCOG00000004180.1"/>
</dbReference>
<dbReference type="RefSeq" id="XP_019737642.1">
    <property type="nucleotide sequence ID" value="XM_019882083.1"/>
</dbReference>
<evidence type="ECO:0000313" key="7">
    <source>
        <dbReference type="Ensembl" id="ENSHCOP00000019087.1"/>
    </source>
</evidence>
<accession>A0A3Q2YZN2</accession>
<keyword evidence="2" id="KW-0879">Wnt signaling pathway</keyword>
<feature type="region of interest" description="Disordered" evidence="6">
    <location>
        <begin position="1"/>
        <end position="22"/>
    </location>
</feature>
<dbReference type="InterPro" id="IPR019139">
    <property type="entry name" value="LRRFIP1/2"/>
</dbReference>
<protein>
    <recommendedName>
        <fullName evidence="4">Leucine-rich repeat flightless-interacting protein 2</fullName>
    </recommendedName>
</protein>
<evidence type="ECO:0000256" key="6">
    <source>
        <dbReference type="SAM" id="MobiDB-lite"/>
    </source>
</evidence>
<organism evidence="7 8">
    <name type="scientific">Hippocampus comes</name>
    <name type="common">Tiger tail seahorse</name>
    <dbReference type="NCBI Taxonomy" id="109280"/>
    <lineage>
        <taxon>Eukaryota</taxon>
        <taxon>Metazoa</taxon>
        <taxon>Chordata</taxon>
        <taxon>Craniata</taxon>
        <taxon>Vertebrata</taxon>
        <taxon>Euteleostomi</taxon>
        <taxon>Actinopterygii</taxon>
        <taxon>Neopterygii</taxon>
        <taxon>Teleostei</taxon>
        <taxon>Neoteleostei</taxon>
        <taxon>Acanthomorphata</taxon>
        <taxon>Syngnathiaria</taxon>
        <taxon>Syngnathiformes</taxon>
        <taxon>Syngnathoidei</taxon>
        <taxon>Syngnathidae</taxon>
        <taxon>Hippocampus</taxon>
    </lineage>
</organism>
<reference evidence="7" key="1">
    <citation type="submission" date="2025-08" db="UniProtKB">
        <authorList>
            <consortium name="Ensembl"/>
        </authorList>
    </citation>
    <scope>IDENTIFICATION</scope>
</reference>
<dbReference type="SUPFAM" id="SSF90257">
    <property type="entry name" value="Myosin rod fragments"/>
    <property type="match status" value="1"/>
</dbReference>
<feature type="region of interest" description="Disordered" evidence="6">
    <location>
        <begin position="54"/>
        <end position="79"/>
    </location>
</feature>
<sequence length="428" mass="48950">MGTQGTGRKRAQLKDRFSAEDEALSSIAREAEARLAAKRAARAEARDIRMRELERQQKELDEKCDKQYSDYSRPSSRCATPGLSAATLASLGGTSSRRGSADAGSVYDPDTSLSELRDIYELKDQIQDVEGRYMQGLKELKESLTEVEEKYKKAMVSNAQLDNDKGNLIYQVDTLKDVIEEMEEQMSEMKRELEEKSKELERQKHTCTVLQHKQEELKEGIRQRDELIETHGLVIIPDGTPNGDISHETVSPGITVVSQEAAQVLESAGEGPLDVRLRKLAEEKDELLAQIRKLKNQLEEERQKHSKVDSVYVDGEKMENGTELHFIEMQRDANRQISEYKFKLSKAEQEMGTMEQNINRLEGQVSRYKTSADNSEKIEDELKAEKRKLQRELRTALDKIEEMEMTNNHLVKRLEKMKANRNALLSQQ</sequence>
<dbReference type="GO" id="GO:0016055">
    <property type="term" value="P:Wnt signaling pathway"/>
    <property type="evidence" value="ECO:0007669"/>
    <property type="project" value="UniProtKB-KW"/>
</dbReference>
<keyword evidence="8" id="KW-1185">Reference proteome</keyword>
<dbReference type="AlphaFoldDB" id="A0A3Q2YZN2"/>
<evidence type="ECO:0000256" key="1">
    <source>
        <dbReference type="ARBA" id="ARBA00008275"/>
    </source>
</evidence>
<name>A0A3Q2YZN2_HIPCM</name>
<dbReference type="CTD" id="9209"/>
<dbReference type="GeneID" id="109523142"/>
<proteinExistence type="inferred from homology"/>
<feature type="compositionally biased region" description="Basic and acidic residues" evidence="6">
    <location>
        <begin position="54"/>
        <end position="68"/>
    </location>
</feature>
<dbReference type="GO" id="GO:0006355">
    <property type="term" value="P:regulation of DNA-templated transcription"/>
    <property type="evidence" value="ECO:0007669"/>
    <property type="project" value="InterPro"/>
</dbReference>